<proteinExistence type="predicted"/>
<keyword evidence="3" id="KW-1185">Reference proteome</keyword>
<organism evidence="2 3">
    <name type="scientific">Photorhabdus tasmaniensis</name>
    <dbReference type="NCBI Taxonomy" id="1004159"/>
    <lineage>
        <taxon>Bacteria</taxon>
        <taxon>Pseudomonadati</taxon>
        <taxon>Pseudomonadota</taxon>
        <taxon>Gammaproteobacteria</taxon>
        <taxon>Enterobacterales</taxon>
        <taxon>Morganellaceae</taxon>
        <taxon>Photorhabdus</taxon>
    </lineage>
</organism>
<accession>A0ABX0GGD8</accession>
<feature type="domain" description="CdiI immunity protein" evidence="1">
    <location>
        <begin position="2"/>
        <end position="87"/>
    </location>
</feature>
<name>A0ABX0GGD8_9GAMM</name>
<sequence>MELNRLIGAYFNQDCEFISGPEIDDTINDYLETTTEGMKRELLEEIEDFIHNAKDLEKEFKDRYQYDFDPELWETTALDFLNHVTKRVLDYLDQNK</sequence>
<evidence type="ECO:0000259" key="1">
    <source>
        <dbReference type="Pfam" id="PF18593"/>
    </source>
</evidence>
<comment type="caution">
    <text evidence="2">The sequence shown here is derived from an EMBL/GenBank/DDBJ whole genome shotgun (WGS) entry which is preliminary data.</text>
</comment>
<dbReference type="InterPro" id="IPR041129">
    <property type="entry name" value="CdiI_2"/>
</dbReference>
<dbReference type="Pfam" id="PF18593">
    <property type="entry name" value="CdiI_2"/>
    <property type="match status" value="1"/>
</dbReference>
<dbReference type="EMBL" id="PUJU01000011">
    <property type="protein sequence ID" value="NHB87525.1"/>
    <property type="molecule type" value="Genomic_DNA"/>
</dbReference>
<reference evidence="2 3" key="1">
    <citation type="submission" date="2018-02" db="EMBL/GenBank/DDBJ databases">
        <authorList>
            <person name="Machado R.A."/>
        </authorList>
    </citation>
    <scope>NUCLEOTIDE SEQUENCE [LARGE SCALE GENOMIC DNA]</scope>
    <source>
        <strain evidence="2 3">T327</strain>
    </source>
</reference>
<gene>
    <name evidence="2" type="ORF">C5471_07310</name>
</gene>
<evidence type="ECO:0000313" key="3">
    <source>
        <dbReference type="Proteomes" id="UP000697802"/>
    </source>
</evidence>
<evidence type="ECO:0000313" key="2">
    <source>
        <dbReference type="EMBL" id="NHB87525.1"/>
    </source>
</evidence>
<protein>
    <recommendedName>
        <fullName evidence="1">CdiI immunity protein domain-containing protein</fullName>
    </recommendedName>
</protein>
<dbReference type="RefSeq" id="WP_133815478.1">
    <property type="nucleotide sequence ID" value="NZ_CAWPIF010000011.1"/>
</dbReference>
<dbReference type="Proteomes" id="UP000697802">
    <property type="component" value="Unassembled WGS sequence"/>
</dbReference>